<keyword evidence="4 6" id="KW-1133">Transmembrane helix</keyword>
<dbReference type="Gene3D" id="1.20.1740.10">
    <property type="entry name" value="Amino acid/polyamine transporter I"/>
    <property type="match status" value="1"/>
</dbReference>
<feature type="transmembrane region" description="Helical" evidence="6">
    <location>
        <begin position="359"/>
        <end position="376"/>
    </location>
</feature>
<dbReference type="Pfam" id="PF13520">
    <property type="entry name" value="AA_permease_2"/>
    <property type="match status" value="1"/>
</dbReference>
<sequence length="509" mass="53084">MQEPAQPIVSATSPTDKGLRSNAIGMVRIVAVGLAAVAPAYSLAVTLGFVADSVGVHAPAAFLVGFLPILFTAFAFRDLNRVMPDCGGVFVWISRVLGPVAGWFFGGWVPQIATFIATAALAQVATVYLLDSVGLEMLAANPAATIPLAIALIAVSAVVAIRGIELAAWVQYALIGLQIVAIGGFCVGAFLAIGRGTAPASAEPVSLDWFNPFATDPSGLVAGVILALFIYWGWDALIAVNEETTHRSRTPGRAAIVSTVILLVLYVSASVAALGFGGVDLLTSDEAIGDVLSVIGPLATGEFFGRIITLAIGMSALSALFTVAVASPRSWLSMATYRALPKSIGTVDPKSRTPRTATLWWAGLSILTIIVLSLISQDFVGLAILSIGLQVAVYYAATAVAAIIYFAPRMRDPKTLILAGVLPGLGALMMAIAFVVSAIDMARPEYADVSWLGIGAVFWIGIGALVLGLIVTLAVRPLCPEFFNRSTIPVGNANSTDFHVMDPTEEMSH</sequence>
<keyword evidence="2" id="KW-1003">Cell membrane</keyword>
<feature type="transmembrane region" description="Helical" evidence="6">
    <location>
        <begin position="451"/>
        <end position="475"/>
    </location>
</feature>
<gene>
    <name evidence="7" type="ORF">JOF47_003290</name>
</gene>
<dbReference type="PANTHER" id="PTHR42770:SF16">
    <property type="entry name" value="AMINO ACID PERMEASE"/>
    <property type="match status" value="1"/>
</dbReference>
<dbReference type="InterPro" id="IPR050367">
    <property type="entry name" value="APC_superfamily"/>
</dbReference>
<dbReference type="InterPro" id="IPR002293">
    <property type="entry name" value="AA/rel_permease1"/>
</dbReference>
<feature type="transmembrane region" description="Helical" evidence="6">
    <location>
        <begin position="382"/>
        <end position="407"/>
    </location>
</feature>
<evidence type="ECO:0000256" key="4">
    <source>
        <dbReference type="ARBA" id="ARBA00022989"/>
    </source>
</evidence>
<accession>A0ABS4XH37</accession>
<keyword evidence="8" id="KW-1185">Reference proteome</keyword>
<evidence type="ECO:0000256" key="1">
    <source>
        <dbReference type="ARBA" id="ARBA00004651"/>
    </source>
</evidence>
<evidence type="ECO:0000256" key="6">
    <source>
        <dbReference type="SAM" id="Phobius"/>
    </source>
</evidence>
<feature type="transmembrane region" description="Helical" evidence="6">
    <location>
        <begin position="213"/>
        <end position="234"/>
    </location>
</feature>
<keyword evidence="3 6" id="KW-0812">Transmembrane</keyword>
<protein>
    <submittedName>
        <fullName evidence="7">Amino acid transporter</fullName>
    </submittedName>
</protein>
<feature type="transmembrane region" description="Helical" evidence="6">
    <location>
        <begin position="303"/>
        <end position="326"/>
    </location>
</feature>
<feature type="transmembrane region" description="Helical" evidence="6">
    <location>
        <begin position="255"/>
        <end position="276"/>
    </location>
</feature>
<dbReference type="PIRSF" id="PIRSF006060">
    <property type="entry name" value="AA_transporter"/>
    <property type="match status" value="1"/>
</dbReference>
<comment type="subcellular location">
    <subcellularLocation>
        <location evidence="1">Cell membrane</location>
        <topology evidence="1">Multi-pass membrane protein</topology>
    </subcellularLocation>
</comment>
<dbReference type="EMBL" id="JAGIOF010000001">
    <property type="protein sequence ID" value="MBP2387779.1"/>
    <property type="molecule type" value="Genomic_DNA"/>
</dbReference>
<feature type="transmembrane region" description="Helical" evidence="6">
    <location>
        <begin position="416"/>
        <end position="439"/>
    </location>
</feature>
<comment type="caution">
    <text evidence="7">The sequence shown here is derived from an EMBL/GenBank/DDBJ whole genome shotgun (WGS) entry which is preliminary data.</text>
</comment>
<feature type="transmembrane region" description="Helical" evidence="6">
    <location>
        <begin position="56"/>
        <end position="76"/>
    </location>
</feature>
<proteinExistence type="predicted"/>
<feature type="transmembrane region" description="Helical" evidence="6">
    <location>
        <begin position="29"/>
        <end position="50"/>
    </location>
</feature>
<evidence type="ECO:0000256" key="3">
    <source>
        <dbReference type="ARBA" id="ARBA00022692"/>
    </source>
</evidence>
<feature type="transmembrane region" description="Helical" evidence="6">
    <location>
        <begin position="142"/>
        <end position="161"/>
    </location>
</feature>
<dbReference type="PANTHER" id="PTHR42770">
    <property type="entry name" value="AMINO ACID TRANSPORTER-RELATED"/>
    <property type="match status" value="1"/>
</dbReference>
<keyword evidence="5 6" id="KW-0472">Membrane</keyword>
<name>A0ABS4XH37_9MICC</name>
<dbReference type="RefSeq" id="WP_210000285.1">
    <property type="nucleotide sequence ID" value="NZ_BAAAJY010000001.1"/>
</dbReference>
<evidence type="ECO:0000313" key="8">
    <source>
        <dbReference type="Proteomes" id="UP001296993"/>
    </source>
</evidence>
<feature type="transmembrane region" description="Helical" evidence="6">
    <location>
        <begin position="96"/>
        <end position="122"/>
    </location>
</feature>
<evidence type="ECO:0000256" key="5">
    <source>
        <dbReference type="ARBA" id="ARBA00023136"/>
    </source>
</evidence>
<feature type="transmembrane region" description="Helical" evidence="6">
    <location>
        <begin position="173"/>
        <end position="193"/>
    </location>
</feature>
<organism evidence="7 8">
    <name type="scientific">Paeniglutamicibacter kerguelensis</name>
    <dbReference type="NCBI Taxonomy" id="254788"/>
    <lineage>
        <taxon>Bacteria</taxon>
        <taxon>Bacillati</taxon>
        <taxon>Actinomycetota</taxon>
        <taxon>Actinomycetes</taxon>
        <taxon>Micrococcales</taxon>
        <taxon>Micrococcaceae</taxon>
        <taxon>Paeniglutamicibacter</taxon>
    </lineage>
</organism>
<dbReference type="Proteomes" id="UP001296993">
    <property type="component" value="Unassembled WGS sequence"/>
</dbReference>
<evidence type="ECO:0000313" key="7">
    <source>
        <dbReference type="EMBL" id="MBP2387779.1"/>
    </source>
</evidence>
<reference evidence="7 8" key="1">
    <citation type="submission" date="2021-03" db="EMBL/GenBank/DDBJ databases">
        <title>Sequencing the genomes of 1000 actinobacteria strains.</title>
        <authorList>
            <person name="Klenk H.-P."/>
        </authorList>
    </citation>
    <scope>NUCLEOTIDE SEQUENCE [LARGE SCALE GENOMIC DNA]</scope>
    <source>
        <strain evidence="7 8">DSM 15797</strain>
    </source>
</reference>
<evidence type="ECO:0000256" key="2">
    <source>
        <dbReference type="ARBA" id="ARBA00022475"/>
    </source>
</evidence>